<evidence type="ECO:0000256" key="7">
    <source>
        <dbReference type="ARBA" id="ARBA00022840"/>
    </source>
</evidence>
<dbReference type="PANTHER" id="PTHR30591:SF1">
    <property type="entry name" value="RECBCD ENZYME SUBUNIT RECC"/>
    <property type="match status" value="1"/>
</dbReference>
<dbReference type="InterPro" id="IPR027417">
    <property type="entry name" value="P-loop_NTPase"/>
</dbReference>
<dbReference type="GO" id="GO:0004386">
    <property type="term" value="F:helicase activity"/>
    <property type="evidence" value="ECO:0007669"/>
    <property type="project" value="UniProtKB-KW"/>
</dbReference>
<protein>
    <submittedName>
        <fullName evidence="12">Exodeoxyribonuclease V subunit gamma</fullName>
    </submittedName>
</protein>
<dbReference type="InterPro" id="IPR011335">
    <property type="entry name" value="Restrct_endonuc-II-like"/>
</dbReference>
<evidence type="ECO:0000259" key="10">
    <source>
        <dbReference type="Pfam" id="PF12705"/>
    </source>
</evidence>
<dbReference type="InterPro" id="IPR011604">
    <property type="entry name" value="PDDEXK-like_dom_sf"/>
</dbReference>
<dbReference type="PANTHER" id="PTHR30591">
    <property type="entry name" value="RECBCD ENZYME SUBUNIT RECC"/>
    <property type="match status" value="1"/>
</dbReference>
<keyword evidence="3" id="KW-0227">DNA damage</keyword>
<dbReference type="GO" id="GO:0006310">
    <property type="term" value="P:DNA recombination"/>
    <property type="evidence" value="ECO:0007669"/>
    <property type="project" value="TreeGrafter"/>
</dbReference>
<dbReference type="Gene3D" id="3.90.320.10">
    <property type="match status" value="1"/>
</dbReference>
<keyword evidence="6" id="KW-0269">Exonuclease</keyword>
<name>A0A7S8E7I1_9CHLR</name>
<evidence type="ECO:0000313" key="12">
    <source>
        <dbReference type="EMBL" id="QPC81769.1"/>
    </source>
</evidence>
<keyword evidence="4" id="KW-0378">Hydrolase</keyword>
<dbReference type="AlphaFoldDB" id="A0A7S8E7I1"/>
<keyword evidence="8" id="KW-0238">DNA-binding</keyword>
<evidence type="ECO:0000259" key="11">
    <source>
        <dbReference type="Pfam" id="PF21445"/>
    </source>
</evidence>
<proteinExistence type="predicted"/>
<sequence length="1095" mass="123138">MTTTVLQAQVGAGKTALALRQLLAVMQAQSQRLPRIWVLLATKRQEFAFRERMLAELATTDPIAFFNVEFFNFYELNNRLLNLAGEPPRKINEAARLGILRQVLAGLNQSQDLPFYGSIAHTAGFLRVVASLIDELKQNRVTPEQYSAAAQAPKDHELAMIYAQYQALLQQGHLADREGESWLALESVERHVQLASDVDLLLIDGYDQFTPVQAMLVAALSQRVGQALITLTGLPASVQRVGLRFQQALQQLQSAHEALGTSFTVQQPALDPHPHRQPDLNHLARQLFASQNLQVQPNDRDSVHLIEAPEPAEETAAVLRAVKQKLLQGQAAPEDILVVVRDWHRYQHDIETYTRLYDLPVLRHFAQPIYENPAIVALMRLLQLADVQRPERGFRRRDVLDVLRSPYLAIPGFMDVTWVDLLDRISREKAVISGWAEWETALDPASGAVVALDEDADEEADYLASVDELSDLSLSLETFFGQVTPPAMATVEEYVAWVDALLGSDSLDDGDQGEWYDGVQPEPKHYAVLHCIREGADAHLIRRDVAAIHSLKRLMRGMLETDVLLQSIHMAPQTVSWGAFLADLQLAIKNAMPEAGKANRSGRVLITGATEARGLPHQHVYILGMAEGVFPMPASEDPLYLDSERRALTARGVMLRPGNERSDDDGLFYELVNLAQATLTLSRPTVRDGKAWNPSHLWRRVCDAFVPDSLWTTRYGVGETVPALESAALDEVLLAAVSEAQNGVRAYLIQQHSDLWAHVMHNIQVEQGRLSRQPHDAYTGKLSHPALVAQVQDELGLQRQWSASQLNEYGTCAFRFFASRFLKLEALEEPEEGMDALQLGSLNHAILEQTYRQLGRDGIAISPDSVACAEALDILEEVAQICFVKAPREYGFRPTARWQQEQQVILRRLQLMIQLDFSESAPLPGADRLPYDMELRFGFANSPQVAIPINDEERIYVRGSIDRVDRIGDTLYVIDYKSGSTQIPLREMETGRNFQMMVYLLALEDILRQRGETNLRVGGGFFWHIRNQKDSGKVDMDVHFESIEAARKHLTRHLHHARQGDFRVQPGKVDNARCTSYCDFYQLCRLSVTNQYKYP</sequence>
<evidence type="ECO:0000256" key="2">
    <source>
        <dbReference type="ARBA" id="ARBA00022741"/>
    </source>
</evidence>
<organism evidence="12 13">
    <name type="scientific">Phototrophicus methaneseepsis</name>
    <dbReference type="NCBI Taxonomy" id="2710758"/>
    <lineage>
        <taxon>Bacteria</taxon>
        <taxon>Bacillati</taxon>
        <taxon>Chloroflexota</taxon>
        <taxon>Candidatus Thermofontia</taxon>
        <taxon>Phototrophicales</taxon>
        <taxon>Phototrophicaceae</taxon>
        <taxon>Phototrophicus</taxon>
    </lineage>
</organism>
<dbReference type="SUPFAM" id="SSF52980">
    <property type="entry name" value="Restriction endonuclease-like"/>
    <property type="match status" value="1"/>
</dbReference>
<evidence type="ECO:0000256" key="9">
    <source>
        <dbReference type="ARBA" id="ARBA00023204"/>
    </source>
</evidence>
<dbReference type="Gene3D" id="3.40.50.300">
    <property type="entry name" value="P-loop containing nucleotide triphosphate hydrolases"/>
    <property type="match status" value="3"/>
</dbReference>
<dbReference type="GO" id="GO:0005524">
    <property type="term" value="F:ATP binding"/>
    <property type="evidence" value="ECO:0007669"/>
    <property type="project" value="UniProtKB-KW"/>
</dbReference>
<evidence type="ECO:0000256" key="3">
    <source>
        <dbReference type="ARBA" id="ARBA00022763"/>
    </source>
</evidence>
<evidence type="ECO:0000256" key="8">
    <source>
        <dbReference type="ARBA" id="ARBA00023125"/>
    </source>
</evidence>
<keyword evidence="13" id="KW-1185">Reference proteome</keyword>
<evidence type="ECO:0000256" key="5">
    <source>
        <dbReference type="ARBA" id="ARBA00022806"/>
    </source>
</evidence>
<dbReference type="Pfam" id="PF12705">
    <property type="entry name" value="PDDEXK_1"/>
    <property type="match status" value="1"/>
</dbReference>
<evidence type="ECO:0000256" key="6">
    <source>
        <dbReference type="ARBA" id="ARBA00022839"/>
    </source>
</evidence>
<dbReference type="GO" id="GO:0004527">
    <property type="term" value="F:exonuclease activity"/>
    <property type="evidence" value="ECO:0007669"/>
    <property type="project" value="UniProtKB-KW"/>
</dbReference>
<dbReference type="EMBL" id="CP062983">
    <property type="protein sequence ID" value="QPC81769.1"/>
    <property type="molecule type" value="Genomic_DNA"/>
</dbReference>
<accession>A0A7S8E7I1</accession>
<reference evidence="12 13" key="1">
    <citation type="submission" date="2020-02" db="EMBL/GenBank/DDBJ databases">
        <authorList>
            <person name="Zheng R.K."/>
            <person name="Sun C.M."/>
        </authorList>
    </citation>
    <scope>NUCLEOTIDE SEQUENCE [LARGE SCALE GENOMIC DNA]</scope>
    <source>
        <strain evidence="13">rifampicinis</strain>
    </source>
</reference>
<keyword evidence="1" id="KW-0540">Nuclease</keyword>
<dbReference type="InterPro" id="IPR049035">
    <property type="entry name" value="ADDB_N"/>
</dbReference>
<keyword evidence="2" id="KW-0547">Nucleotide-binding</keyword>
<dbReference type="SUPFAM" id="SSF52540">
    <property type="entry name" value="P-loop containing nucleoside triphosphate hydrolases"/>
    <property type="match status" value="2"/>
</dbReference>
<evidence type="ECO:0000256" key="1">
    <source>
        <dbReference type="ARBA" id="ARBA00022722"/>
    </source>
</evidence>
<evidence type="ECO:0000313" key="13">
    <source>
        <dbReference type="Proteomes" id="UP000594468"/>
    </source>
</evidence>
<dbReference type="RefSeq" id="WP_195169840.1">
    <property type="nucleotide sequence ID" value="NZ_CP062983.1"/>
</dbReference>
<gene>
    <name evidence="12" type="ORF">G4Y79_19060</name>
</gene>
<dbReference type="InterPro" id="IPR038726">
    <property type="entry name" value="PDDEXK_AddAB-type"/>
</dbReference>
<keyword evidence="9" id="KW-0234">DNA repair</keyword>
<keyword evidence="7" id="KW-0067">ATP-binding</keyword>
<dbReference type="Proteomes" id="UP000594468">
    <property type="component" value="Chromosome"/>
</dbReference>
<dbReference type="GO" id="GO:0006281">
    <property type="term" value="P:DNA repair"/>
    <property type="evidence" value="ECO:0007669"/>
    <property type="project" value="UniProtKB-KW"/>
</dbReference>
<dbReference type="Gene3D" id="1.10.10.160">
    <property type="match status" value="1"/>
</dbReference>
<feature type="domain" description="ATP-dependent helicase/deoxyribonuclease subunit B N-terminal" evidence="11">
    <location>
        <begin position="10"/>
        <end position="283"/>
    </location>
</feature>
<keyword evidence="5" id="KW-0347">Helicase</keyword>
<feature type="domain" description="PD-(D/E)XK endonuclease-like" evidence="10">
    <location>
        <begin position="800"/>
        <end position="1085"/>
    </location>
</feature>
<dbReference type="KEGG" id="pmet:G4Y79_19060"/>
<dbReference type="Pfam" id="PF21445">
    <property type="entry name" value="ADDB_N"/>
    <property type="match status" value="1"/>
</dbReference>
<dbReference type="InterPro" id="IPR013986">
    <property type="entry name" value="DExx_box_DNA_helicase_dom_sf"/>
</dbReference>
<dbReference type="GO" id="GO:0003677">
    <property type="term" value="F:DNA binding"/>
    <property type="evidence" value="ECO:0007669"/>
    <property type="project" value="UniProtKB-KW"/>
</dbReference>
<evidence type="ECO:0000256" key="4">
    <source>
        <dbReference type="ARBA" id="ARBA00022801"/>
    </source>
</evidence>